<protein>
    <submittedName>
        <fullName evidence="3">Predicted membrane protein</fullName>
    </submittedName>
</protein>
<feature type="coiled-coil region" evidence="1">
    <location>
        <begin position="168"/>
        <end position="209"/>
    </location>
</feature>
<dbReference type="InterPro" id="IPR010540">
    <property type="entry name" value="CmpB_TMEM229"/>
</dbReference>
<feature type="transmembrane region" description="Helical" evidence="2">
    <location>
        <begin position="140"/>
        <end position="159"/>
    </location>
</feature>
<reference evidence="3 4" key="1">
    <citation type="submission" date="2015-09" db="EMBL/GenBank/DDBJ databases">
        <authorList>
            <consortium name="Pathogen Informatics"/>
        </authorList>
    </citation>
    <scope>NUCLEOTIDE SEQUENCE [LARGE SCALE GENOMIC DNA]</scope>
    <source>
        <strain evidence="3 4">2789STDY5834875</strain>
    </source>
</reference>
<keyword evidence="2" id="KW-1133">Transmembrane helix</keyword>
<dbReference type="AlphaFoldDB" id="A0A174YPJ7"/>
<keyword evidence="1" id="KW-0175">Coiled coil</keyword>
<keyword evidence="2" id="KW-0812">Transmembrane</keyword>
<organism evidence="3 4">
    <name type="scientific">Lachnospira eligens</name>
    <dbReference type="NCBI Taxonomy" id="39485"/>
    <lineage>
        <taxon>Bacteria</taxon>
        <taxon>Bacillati</taxon>
        <taxon>Bacillota</taxon>
        <taxon>Clostridia</taxon>
        <taxon>Lachnospirales</taxon>
        <taxon>Lachnospiraceae</taxon>
        <taxon>Lachnospira</taxon>
    </lineage>
</organism>
<evidence type="ECO:0000256" key="2">
    <source>
        <dbReference type="SAM" id="Phobius"/>
    </source>
</evidence>
<keyword evidence="2" id="KW-0472">Membrane</keyword>
<evidence type="ECO:0000256" key="1">
    <source>
        <dbReference type="SAM" id="Coils"/>
    </source>
</evidence>
<proteinExistence type="predicted"/>
<sequence length="267" mass="30816">MRYYAVSQWLIFFFIYCFLGWIWECCYVSVRKHKWVNRGFLHGPFLPIYGSGAIVILISTIAVKDIVPLVFLLGMVSSTILEFCTGCCMEKLFGVRYWDYSNLPLNFKGHICFFISLAWGAFSILLVCVIHKPIEAAVLMIPRTIADIIAVVLAIYMAADFAVSINEAMDLKATLEKFTKENEQLQIYARRMEITATFAEEEFNKKKEQFMAAVAEERRQLSERADRRYSHITSIIKRNPNAVSRVHKESINEIKEIIANRKAKKDN</sequence>
<feature type="transmembrane region" description="Helical" evidence="2">
    <location>
        <begin position="69"/>
        <end position="89"/>
    </location>
</feature>
<dbReference type="RefSeq" id="WP_055213935.1">
    <property type="nucleotide sequence ID" value="NZ_CZBU01000001.1"/>
</dbReference>
<feature type="transmembrane region" description="Helical" evidence="2">
    <location>
        <begin position="40"/>
        <end position="63"/>
    </location>
</feature>
<gene>
    <name evidence="3" type="ORF">ERS852490_00027</name>
</gene>
<feature type="transmembrane region" description="Helical" evidence="2">
    <location>
        <begin position="6"/>
        <end position="28"/>
    </location>
</feature>
<dbReference type="Pfam" id="PF06541">
    <property type="entry name" value="ABC_trans_CmpB"/>
    <property type="match status" value="1"/>
</dbReference>
<accession>A0A174YPJ7</accession>
<evidence type="ECO:0000313" key="4">
    <source>
        <dbReference type="Proteomes" id="UP000095621"/>
    </source>
</evidence>
<feature type="transmembrane region" description="Helical" evidence="2">
    <location>
        <begin position="110"/>
        <end position="134"/>
    </location>
</feature>
<dbReference type="Proteomes" id="UP000095621">
    <property type="component" value="Unassembled WGS sequence"/>
</dbReference>
<dbReference type="EMBL" id="CZBU01000001">
    <property type="protein sequence ID" value="CUQ74619.1"/>
    <property type="molecule type" value="Genomic_DNA"/>
</dbReference>
<name>A0A174YPJ7_9FIRM</name>
<evidence type="ECO:0000313" key="3">
    <source>
        <dbReference type="EMBL" id="CUQ74619.1"/>
    </source>
</evidence>